<evidence type="ECO:0000256" key="4">
    <source>
        <dbReference type="ARBA" id="ARBA00023002"/>
    </source>
</evidence>
<dbReference type="InterPro" id="IPR009056">
    <property type="entry name" value="Cyt_c-like_dom"/>
</dbReference>
<keyword evidence="2 6" id="KW-0349">Heme</keyword>
<dbReference type="InterPro" id="IPR036909">
    <property type="entry name" value="Cyt_c-like_dom_sf"/>
</dbReference>
<dbReference type="GO" id="GO:0020037">
    <property type="term" value="F:heme binding"/>
    <property type="evidence" value="ECO:0007669"/>
    <property type="project" value="InterPro"/>
</dbReference>
<organism evidence="9 10">
    <name type="scientific">Plesiocystis pacifica SIR-1</name>
    <dbReference type="NCBI Taxonomy" id="391625"/>
    <lineage>
        <taxon>Bacteria</taxon>
        <taxon>Pseudomonadati</taxon>
        <taxon>Myxococcota</taxon>
        <taxon>Polyangia</taxon>
        <taxon>Nannocystales</taxon>
        <taxon>Nannocystaceae</taxon>
        <taxon>Plesiocystis</taxon>
    </lineage>
</organism>
<dbReference type="Gene3D" id="1.10.760.10">
    <property type="entry name" value="Cytochrome c-like domain"/>
    <property type="match status" value="2"/>
</dbReference>
<dbReference type="GO" id="GO:0046872">
    <property type="term" value="F:metal ion binding"/>
    <property type="evidence" value="ECO:0007669"/>
    <property type="project" value="UniProtKB-KW"/>
</dbReference>
<dbReference type="RefSeq" id="WP_006972072.1">
    <property type="nucleotide sequence ID" value="NZ_ABCS01000026.1"/>
</dbReference>
<keyword evidence="5 6" id="KW-0408">Iron</keyword>
<feature type="region of interest" description="Disordered" evidence="7">
    <location>
        <begin position="370"/>
        <end position="421"/>
    </location>
</feature>
<keyword evidence="4" id="KW-0560">Oxidoreductase</keyword>
<proteinExistence type="predicted"/>
<protein>
    <submittedName>
        <fullName evidence="9">Cytochrome c peroxidase</fullName>
    </submittedName>
</protein>
<keyword evidence="10" id="KW-1185">Reference proteome</keyword>
<dbReference type="Pfam" id="PF03150">
    <property type="entry name" value="CCP_MauG"/>
    <property type="match status" value="1"/>
</dbReference>
<gene>
    <name evidence="9" type="ORF">PPSIR1_32687</name>
</gene>
<evidence type="ECO:0000259" key="8">
    <source>
        <dbReference type="PROSITE" id="PS51007"/>
    </source>
</evidence>
<accession>A6G5S3</accession>
<evidence type="ECO:0000256" key="6">
    <source>
        <dbReference type="PROSITE-ProRule" id="PRU00433"/>
    </source>
</evidence>
<dbReference type="Pfam" id="PF00034">
    <property type="entry name" value="Cytochrom_C"/>
    <property type="match status" value="1"/>
</dbReference>
<comment type="caution">
    <text evidence="9">The sequence shown here is derived from an EMBL/GenBank/DDBJ whole genome shotgun (WGS) entry which is preliminary data.</text>
</comment>
<feature type="compositionally biased region" description="Acidic residues" evidence="7">
    <location>
        <begin position="386"/>
        <end position="401"/>
    </location>
</feature>
<evidence type="ECO:0000256" key="5">
    <source>
        <dbReference type="ARBA" id="ARBA00023004"/>
    </source>
</evidence>
<evidence type="ECO:0000256" key="3">
    <source>
        <dbReference type="ARBA" id="ARBA00022723"/>
    </source>
</evidence>
<dbReference type="PROSITE" id="PS51007">
    <property type="entry name" value="CYTC"/>
    <property type="match status" value="2"/>
</dbReference>
<dbReference type="Proteomes" id="UP000005801">
    <property type="component" value="Unassembled WGS sequence"/>
</dbReference>
<dbReference type="GO" id="GO:0009055">
    <property type="term" value="F:electron transfer activity"/>
    <property type="evidence" value="ECO:0007669"/>
    <property type="project" value="InterPro"/>
</dbReference>
<dbReference type="PANTHER" id="PTHR30600:SF7">
    <property type="entry name" value="CYTOCHROME C PEROXIDASE-RELATED"/>
    <property type="match status" value="1"/>
</dbReference>
<evidence type="ECO:0000256" key="1">
    <source>
        <dbReference type="ARBA" id="ARBA00004196"/>
    </source>
</evidence>
<comment type="subcellular location">
    <subcellularLocation>
        <location evidence="1">Cell envelope</location>
    </subcellularLocation>
</comment>
<evidence type="ECO:0000313" key="9">
    <source>
        <dbReference type="EMBL" id="EDM78854.1"/>
    </source>
</evidence>
<name>A6G5S3_9BACT</name>
<dbReference type="STRING" id="391625.PPSIR1_32687"/>
<dbReference type="SUPFAM" id="SSF46626">
    <property type="entry name" value="Cytochrome c"/>
    <property type="match status" value="2"/>
</dbReference>
<feature type="domain" description="Cytochrome c" evidence="8">
    <location>
        <begin position="88"/>
        <end position="216"/>
    </location>
</feature>
<dbReference type="InterPro" id="IPR051395">
    <property type="entry name" value="Cytochrome_c_Peroxidase/MauG"/>
</dbReference>
<feature type="compositionally biased region" description="Basic and acidic residues" evidence="7">
    <location>
        <begin position="403"/>
        <end position="413"/>
    </location>
</feature>
<keyword evidence="9" id="KW-0575">Peroxidase</keyword>
<dbReference type="OrthoDB" id="9805202at2"/>
<evidence type="ECO:0000313" key="10">
    <source>
        <dbReference type="Proteomes" id="UP000005801"/>
    </source>
</evidence>
<evidence type="ECO:0000256" key="7">
    <source>
        <dbReference type="SAM" id="MobiDB-lite"/>
    </source>
</evidence>
<dbReference type="EMBL" id="ABCS01000026">
    <property type="protein sequence ID" value="EDM78854.1"/>
    <property type="molecule type" value="Genomic_DNA"/>
</dbReference>
<evidence type="ECO:0000256" key="2">
    <source>
        <dbReference type="ARBA" id="ARBA00022617"/>
    </source>
</evidence>
<reference evidence="9 10" key="1">
    <citation type="submission" date="2007-06" db="EMBL/GenBank/DDBJ databases">
        <authorList>
            <person name="Shimkets L."/>
            <person name="Ferriera S."/>
            <person name="Johnson J."/>
            <person name="Kravitz S."/>
            <person name="Beeson K."/>
            <person name="Sutton G."/>
            <person name="Rogers Y.-H."/>
            <person name="Friedman R."/>
            <person name="Frazier M."/>
            <person name="Venter J.C."/>
        </authorList>
    </citation>
    <scope>NUCLEOTIDE SEQUENCE [LARGE SCALE GENOMIC DNA]</scope>
    <source>
        <strain evidence="9 10">SIR-1</strain>
    </source>
</reference>
<dbReference type="PANTHER" id="PTHR30600">
    <property type="entry name" value="CYTOCHROME C PEROXIDASE-RELATED"/>
    <property type="match status" value="1"/>
</dbReference>
<keyword evidence="3 6" id="KW-0479">Metal-binding</keyword>
<feature type="domain" description="Cytochrome c" evidence="8">
    <location>
        <begin position="244"/>
        <end position="358"/>
    </location>
</feature>
<dbReference type="InterPro" id="IPR004852">
    <property type="entry name" value="Di-haem_cyt_c_peroxidsae"/>
</dbReference>
<dbReference type="GO" id="GO:0030313">
    <property type="term" value="C:cell envelope"/>
    <property type="evidence" value="ECO:0007669"/>
    <property type="project" value="UniProtKB-SubCell"/>
</dbReference>
<sequence length="421" mass="44456">MLDLDVLRRSSLLASAALALTLFACDSGEGEHGGGHGEGHAESHLGRIPAAAPEKPMIDVDKLRKQALKQFAVLPESFPSAQNPGTKAKVDLGRMLYYDGRLSVNGEISCNSCHVLSEYGVDSLPTSPGHEGKNGDRNSPTVFNAAGHLAQFWDGREPTVEAQAKGPILNPIEMGMPDEATVVAVLNAIPGYVEAFQKAFPDAAEGEAVSYDNMANAIGAFERNLVTPGPIDKWLAGDDAALSAEAIAGLQLFMDSKCTDCHTGTNFGGANYQKLGVEKPWPGLEDVGRFAVTKDERDRNVFKVPSLRNIEETGPYLHDGSITSLEDMVTKMVEYQVPREALSEEEMANMLAFLGSLTGELPTAYIAKPDLPEGDVAGVVGGTGGDDADADADAPVEDAPAEAEPKPEPKPAEDAPADGGE</sequence>
<dbReference type="eggNOG" id="COG1858">
    <property type="taxonomic scope" value="Bacteria"/>
</dbReference>
<dbReference type="AlphaFoldDB" id="A6G5S3"/>
<dbReference type="GO" id="GO:0004130">
    <property type="term" value="F:cytochrome-c peroxidase activity"/>
    <property type="evidence" value="ECO:0007669"/>
    <property type="project" value="TreeGrafter"/>
</dbReference>